<name>A0A1F5PJH4_9BACT</name>
<organism evidence="3 4">
    <name type="scientific">Candidatus Doudnabacteria bacterium RIFCSPHIGHO2_12_FULL_48_16</name>
    <dbReference type="NCBI Taxonomy" id="1817838"/>
    <lineage>
        <taxon>Bacteria</taxon>
        <taxon>Candidatus Doudnaibacteriota</taxon>
    </lineage>
</organism>
<dbReference type="Gene3D" id="2.130.10.10">
    <property type="entry name" value="YVTN repeat-like/Quinoprotein amine dehydrogenase"/>
    <property type="match status" value="3"/>
</dbReference>
<evidence type="ECO:0000313" key="3">
    <source>
        <dbReference type="EMBL" id="OGE89954.1"/>
    </source>
</evidence>
<keyword evidence="1" id="KW-0732">Signal</keyword>
<dbReference type="Pfam" id="PF25852">
    <property type="entry name" value="DUF6242_C"/>
    <property type="match status" value="1"/>
</dbReference>
<feature type="domain" description="DUF6242" evidence="2">
    <location>
        <begin position="122"/>
        <end position="323"/>
    </location>
</feature>
<dbReference type="InterPro" id="IPR052025">
    <property type="entry name" value="Xyloglucanase_GH74"/>
</dbReference>
<sequence>MRKIIFLILGLSLMAASCDTVDLLLGTGGGARGVFKSEDAGESYRLASSLPKGDITGVNVNAIAFDSSTSATIYLAASNGIYKTTDAAKQWRYILSGISAAGIVVDAYQPQVVYASGLSGTNGKIIKSLDGGTSWVDIYTEPSKSNPVLAIDVSKGNSSLVLAGLSSGEIIRSLDGGHTWQATKDLADRILEIEFGSSSRVYALTLHKGLFVSSDGGIAWTQATPALTAQSLSSSTSVQASVSQFDDLALDRKQPQVLYLATDQGLFRSVNDAKTWSFLSLPLKNASLRVSSAAVNPNNSNNLFVAVGSTIFQSSNGGVTWETKILPTRAEVKRIVIDPQTSNELYLGLSNP</sequence>
<dbReference type="InterPro" id="IPR036278">
    <property type="entry name" value="Sialidase_sf"/>
</dbReference>
<evidence type="ECO:0000256" key="1">
    <source>
        <dbReference type="SAM" id="SignalP"/>
    </source>
</evidence>
<dbReference type="InterPro" id="IPR015943">
    <property type="entry name" value="WD40/YVTN_repeat-like_dom_sf"/>
</dbReference>
<dbReference type="InterPro" id="IPR058667">
    <property type="entry name" value="DUF6242_C"/>
</dbReference>
<dbReference type="SUPFAM" id="SSF50939">
    <property type="entry name" value="Sialidases"/>
    <property type="match status" value="1"/>
</dbReference>
<gene>
    <name evidence="3" type="ORF">A3E29_02475</name>
</gene>
<dbReference type="PANTHER" id="PTHR43739:SF5">
    <property type="entry name" value="EXO-ALPHA-SIALIDASE"/>
    <property type="match status" value="1"/>
</dbReference>
<dbReference type="GO" id="GO:0010411">
    <property type="term" value="P:xyloglucan metabolic process"/>
    <property type="evidence" value="ECO:0007669"/>
    <property type="project" value="TreeGrafter"/>
</dbReference>
<dbReference type="CDD" id="cd15482">
    <property type="entry name" value="Sialidase_non-viral"/>
    <property type="match status" value="1"/>
</dbReference>
<reference evidence="3 4" key="1">
    <citation type="journal article" date="2016" name="Nat. Commun.">
        <title>Thousands of microbial genomes shed light on interconnected biogeochemical processes in an aquifer system.</title>
        <authorList>
            <person name="Anantharaman K."/>
            <person name="Brown C.T."/>
            <person name="Hug L.A."/>
            <person name="Sharon I."/>
            <person name="Castelle C.J."/>
            <person name="Probst A.J."/>
            <person name="Thomas B.C."/>
            <person name="Singh A."/>
            <person name="Wilkins M.J."/>
            <person name="Karaoz U."/>
            <person name="Brodie E.L."/>
            <person name="Williams K.H."/>
            <person name="Hubbard S.S."/>
            <person name="Banfield J.F."/>
        </authorList>
    </citation>
    <scope>NUCLEOTIDE SEQUENCE [LARGE SCALE GENOMIC DNA]</scope>
</reference>
<dbReference type="PANTHER" id="PTHR43739">
    <property type="entry name" value="XYLOGLUCANASE (EUROFUNG)"/>
    <property type="match status" value="1"/>
</dbReference>
<proteinExistence type="predicted"/>
<feature type="chain" id="PRO_5009520395" description="DUF6242 domain-containing protein" evidence="1">
    <location>
        <begin position="18"/>
        <end position="352"/>
    </location>
</feature>
<dbReference type="EMBL" id="MFEY01000007">
    <property type="protein sequence ID" value="OGE89954.1"/>
    <property type="molecule type" value="Genomic_DNA"/>
</dbReference>
<dbReference type="PROSITE" id="PS51257">
    <property type="entry name" value="PROKAR_LIPOPROTEIN"/>
    <property type="match status" value="1"/>
</dbReference>
<feature type="signal peptide" evidence="1">
    <location>
        <begin position="1"/>
        <end position="17"/>
    </location>
</feature>
<accession>A0A1F5PJH4</accession>
<evidence type="ECO:0000313" key="4">
    <source>
        <dbReference type="Proteomes" id="UP000177682"/>
    </source>
</evidence>
<protein>
    <recommendedName>
        <fullName evidence="2">DUF6242 domain-containing protein</fullName>
    </recommendedName>
</protein>
<dbReference type="SUPFAM" id="SSF110296">
    <property type="entry name" value="Oligoxyloglucan reducing end-specific cellobiohydrolase"/>
    <property type="match status" value="1"/>
</dbReference>
<dbReference type="Proteomes" id="UP000177682">
    <property type="component" value="Unassembled WGS sequence"/>
</dbReference>
<dbReference type="AlphaFoldDB" id="A0A1F5PJH4"/>
<comment type="caution">
    <text evidence="3">The sequence shown here is derived from an EMBL/GenBank/DDBJ whole genome shotgun (WGS) entry which is preliminary data.</text>
</comment>
<evidence type="ECO:0000259" key="2">
    <source>
        <dbReference type="Pfam" id="PF25852"/>
    </source>
</evidence>